<proteinExistence type="predicted"/>
<sequence>MCCYKCLALSTGGCELLAFSYKTLYCKRLIFPGLNISPFRSKFKFWNNLRVLIFATQWDLIIDSNVFTFHQNCSQDPFFANCRRFVEFAKIRSLRKLSRLQYMDSLKHFRDYYLKMFEVYFFFKCSFRINLI</sequence>
<accession>A0A6B0US49</accession>
<dbReference type="AlphaFoldDB" id="A0A6B0US49"/>
<protein>
    <submittedName>
        <fullName evidence="1">Putative homeobox transcription factor sip1</fullName>
    </submittedName>
</protein>
<keyword evidence="1" id="KW-0371">Homeobox</keyword>
<organism evidence="1">
    <name type="scientific">Ixodes ricinus</name>
    <name type="common">Common tick</name>
    <name type="synonym">Acarus ricinus</name>
    <dbReference type="NCBI Taxonomy" id="34613"/>
    <lineage>
        <taxon>Eukaryota</taxon>
        <taxon>Metazoa</taxon>
        <taxon>Ecdysozoa</taxon>
        <taxon>Arthropoda</taxon>
        <taxon>Chelicerata</taxon>
        <taxon>Arachnida</taxon>
        <taxon>Acari</taxon>
        <taxon>Parasitiformes</taxon>
        <taxon>Ixodida</taxon>
        <taxon>Ixodoidea</taxon>
        <taxon>Ixodidae</taxon>
        <taxon>Ixodinae</taxon>
        <taxon>Ixodes</taxon>
    </lineage>
</organism>
<reference evidence="1" key="1">
    <citation type="submission" date="2019-12" db="EMBL/GenBank/DDBJ databases">
        <title>An insight into the sialome of adult female Ixodes ricinus ticks feeding for 6 days.</title>
        <authorList>
            <person name="Perner J."/>
            <person name="Ribeiro J.M.C."/>
        </authorList>
    </citation>
    <scope>NUCLEOTIDE SEQUENCE</scope>
    <source>
        <strain evidence="1">Semi-engorged</strain>
        <tissue evidence="1">Salivary glands</tissue>
    </source>
</reference>
<name>A0A6B0US49_IXORI</name>
<dbReference type="EMBL" id="GIFC01010258">
    <property type="protein sequence ID" value="MXU92341.1"/>
    <property type="molecule type" value="Transcribed_RNA"/>
</dbReference>
<dbReference type="GO" id="GO:0003677">
    <property type="term" value="F:DNA binding"/>
    <property type="evidence" value="ECO:0007669"/>
    <property type="project" value="UniProtKB-KW"/>
</dbReference>
<keyword evidence="1" id="KW-0238">DNA-binding</keyword>
<evidence type="ECO:0000313" key="1">
    <source>
        <dbReference type="EMBL" id="MXU92341.1"/>
    </source>
</evidence>